<reference evidence="4" key="1">
    <citation type="journal article" date="2023" name="G3 (Bethesda)">
        <title>Whole genome assemblies of Zophobas morio and Tenebrio molitor.</title>
        <authorList>
            <person name="Kaur S."/>
            <person name="Stinson S.A."/>
            <person name="diCenzo G.C."/>
        </authorList>
    </citation>
    <scope>NUCLEOTIDE SEQUENCE</scope>
    <source>
        <strain evidence="4">QUZm001</strain>
    </source>
</reference>
<evidence type="ECO:0000259" key="3">
    <source>
        <dbReference type="PROSITE" id="PS50853"/>
    </source>
</evidence>
<keyword evidence="5" id="KW-1185">Reference proteome</keyword>
<feature type="transmembrane region" description="Helical" evidence="2">
    <location>
        <begin position="1249"/>
        <end position="1269"/>
    </location>
</feature>
<dbReference type="Proteomes" id="UP001168821">
    <property type="component" value="Unassembled WGS sequence"/>
</dbReference>
<accession>A0AA38M938</accession>
<dbReference type="EMBL" id="JALNTZ010000006">
    <property type="protein sequence ID" value="KAJ3647841.1"/>
    <property type="molecule type" value="Genomic_DNA"/>
</dbReference>
<sequence length="1331" mass="152377">MSTKRVLYGLVGLYMIISICQSSYFLARRDWPFYKHIYFCVTNSSSALSWIEENITEKLDYVSKYIPEQPNGEMNYDIRDDENTRTDFIKHPWRLQTSMQSNFNHLIFDERWEAMNVIKTEYVEISFDKLLYQHFQNIVLKKESFDIPLSIRIENEGHIFLCDGEYPPKSRCYWFMLQAFSGMGSAIRKCEKGYIPSEDGNLPQTPCNEQRVYKNHTIVPTYLSNKMWSHFVLSKHKHVLRFSQFSDQEEKLIMEWEDFDIPIDVTHIIVHSKGNNGLWKIHNLDFLYADAASSDVNLGPPIPSADTFVCISMYVTMCPFCKLVLSLEDGQHVLKTEEFELKHAGWDQIKIMTEKANTSDAIKLLVTTKSSDPKPYWAIDKVRLCRKKEFRMLELSKRVSCQLISDSEQVTDVKGQSQPNLNSKCPEDAIGEFCVPCLWLPTNCKYFKVCNERKCVCSTGYFGRDCHQPCARKTYGHECQKQCTNCNYDCDKATGTCRYGCLENYSGKKCDIPPAIFANPPEIIEISYTQATVRVSNFQLENSVSYPTPQHYTVQYKTADVSDINWRNVSDQNHEFNSTGNFKILNLTLGTEYLVRSVIMGPNGEWNINHHLKVNNFATRCDEISEDDINIETSKTTARIYLSEGTTLTCKSYSITLDEKGADFSNRSGTFFTNLLPYKSYMVRVRGIQKTYEKKFTTDEAAPTFVLSLTGTAASATTVVLKWAEPLSINGVFNHYVVQYQHVSYRGCNFSSVESSTKSRRETENTSVTITELIPYSTYEFTVFVLNAKFSGPPVSQRTTTPYCHTIQPEETPNIVGINTTHESIILSVLKCENIRGPLTVEVKITCISEWCKNRIDIKTLPKTGIIEVINLQSFSEYDLEVQLCRVNGSCSVPQKKKFETKTTVSKSVSNLLVYTKNASSVSLRWKPPYPPTGVLKNYKINCTSYRKEVVEETQIRRCKLWPELHCATLNGLPPNAYLTIKVYARNEAVEDYSPPREIQTYAKTEKSKPPYDLMLNWTTKNDMQVVWKHPNETNGEVSYFGIQVIDLTLVQNEIIDEQKLNVSRETYDLTYNYLFDGSLLSPTTEYKVAIYAFNGEDGDSAQEMTTSPLDVPKLSDDPEFVISNGLLKILVLPNKVRGSTHTYQLLVLRSDKQSNLELYPSLQEHELKNLKVIVECDLSQISETLEIYVGSLQQHPRCKGKDNSSLKPETTGNITIVLQNFFENDCRTTIYTYNPMEKLKRVVVNPNYYWPPVLLILGLVVIFFGLTIRRGRLGAANLARPTWRETFWRKANLAQGHFGASHLGADHLGANELAPRKIDIIIQKLYPLLA</sequence>
<comment type="caution">
    <text evidence="4">The sequence shown here is derived from an EMBL/GenBank/DDBJ whole genome shotgun (WGS) entry which is preliminary data.</text>
</comment>
<dbReference type="PANTHER" id="PTHR46708:SF2">
    <property type="entry name" value="FIBRONECTIN TYPE-III DOMAIN-CONTAINING PROTEIN"/>
    <property type="match status" value="1"/>
</dbReference>
<keyword evidence="1" id="KW-0677">Repeat</keyword>
<dbReference type="Pfam" id="PF00041">
    <property type="entry name" value="fn3"/>
    <property type="match status" value="3"/>
</dbReference>
<dbReference type="Gene3D" id="2.170.300.10">
    <property type="entry name" value="Tie2 ligand-binding domain superfamily"/>
    <property type="match status" value="1"/>
</dbReference>
<dbReference type="InterPro" id="IPR013783">
    <property type="entry name" value="Ig-like_fold"/>
</dbReference>
<evidence type="ECO:0000313" key="4">
    <source>
        <dbReference type="EMBL" id="KAJ3647841.1"/>
    </source>
</evidence>
<dbReference type="InterPro" id="IPR003961">
    <property type="entry name" value="FN3_dom"/>
</dbReference>
<feature type="domain" description="Fibronectin type-III" evidence="3">
    <location>
        <begin position="705"/>
        <end position="809"/>
    </location>
</feature>
<name>A0AA38M938_9CUCU</name>
<dbReference type="InterPro" id="IPR050991">
    <property type="entry name" value="ECM_Regulatory_Proteins"/>
</dbReference>
<proteinExistence type="predicted"/>
<dbReference type="SUPFAM" id="SSF49265">
    <property type="entry name" value="Fibronectin type III"/>
    <property type="match status" value="3"/>
</dbReference>
<dbReference type="InterPro" id="IPR036116">
    <property type="entry name" value="FN3_sf"/>
</dbReference>
<dbReference type="Gene3D" id="2.60.40.10">
    <property type="entry name" value="Immunoglobulins"/>
    <property type="match status" value="3"/>
</dbReference>
<dbReference type="InterPro" id="IPR009030">
    <property type="entry name" value="Growth_fac_rcpt_cys_sf"/>
</dbReference>
<dbReference type="SUPFAM" id="SSF57184">
    <property type="entry name" value="Growth factor receptor domain"/>
    <property type="match status" value="1"/>
</dbReference>
<evidence type="ECO:0000256" key="2">
    <source>
        <dbReference type="SAM" id="Phobius"/>
    </source>
</evidence>
<dbReference type="PROSITE" id="PS50853">
    <property type="entry name" value="FN3"/>
    <property type="match status" value="2"/>
</dbReference>
<keyword evidence="2" id="KW-0472">Membrane</keyword>
<organism evidence="4 5">
    <name type="scientific">Zophobas morio</name>
    <dbReference type="NCBI Taxonomy" id="2755281"/>
    <lineage>
        <taxon>Eukaryota</taxon>
        <taxon>Metazoa</taxon>
        <taxon>Ecdysozoa</taxon>
        <taxon>Arthropoda</taxon>
        <taxon>Hexapoda</taxon>
        <taxon>Insecta</taxon>
        <taxon>Pterygota</taxon>
        <taxon>Neoptera</taxon>
        <taxon>Endopterygota</taxon>
        <taxon>Coleoptera</taxon>
        <taxon>Polyphaga</taxon>
        <taxon>Cucujiformia</taxon>
        <taxon>Tenebrionidae</taxon>
        <taxon>Zophobas</taxon>
    </lineage>
</organism>
<keyword evidence="2" id="KW-1133">Transmembrane helix</keyword>
<gene>
    <name evidence="4" type="ORF">Zmor_019698</name>
</gene>
<dbReference type="CDD" id="cd00063">
    <property type="entry name" value="FN3"/>
    <property type="match status" value="3"/>
</dbReference>
<evidence type="ECO:0000256" key="1">
    <source>
        <dbReference type="ARBA" id="ARBA00022737"/>
    </source>
</evidence>
<evidence type="ECO:0000313" key="5">
    <source>
        <dbReference type="Proteomes" id="UP001168821"/>
    </source>
</evidence>
<feature type="domain" description="Fibronectin type-III" evidence="3">
    <location>
        <begin position="908"/>
        <end position="1008"/>
    </location>
</feature>
<protein>
    <recommendedName>
        <fullName evidence="3">Fibronectin type-III domain-containing protein</fullName>
    </recommendedName>
</protein>
<dbReference type="PANTHER" id="PTHR46708">
    <property type="entry name" value="TENASCIN"/>
    <property type="match status" value="1"/>
</dbReference>
<dbReference type="SMART" id="SM00060">
    <property type="entry name" value="FN3"/>
    <property type="match status" value="6"/>
</dbReference>
<keyword evidence="2" id="KW-0812">Transmembrane</keyword>
<feature type="transmembrane region" description="Helical" evidence="2">
    <location>
        <begin position="7"/>
        <end position="27"/>
    </location>
</feature>